<dbReference type="NCBIfam" id="NF003805">
    <property type="entry name" value="PRK05395.1-2"/>
    <property type="match status" value="1"/>
</dbReference>
<feature type="binding site" evidence="8 10">
    <location>
        <position position="112"/>
    </location>
    <ligand>
        <name>substrate</name>
    </ligand>
</feature>
<evidence type="ECO:0000256" key="2">
    <source>
        <dbReference type="ARBA" id="ARBA00003924"/>
    </source>
</evidence>
<sequence length="144" mass="16099">MKKRVLVIHGPNLNLLGEREPEVYGQITLYKLDRMIRSRGKQLGFEVVTFQANSEGELVEAIHRTKGNFDYIIINPGAYTHTSVALRDALLGVDVPFIEVHLSNVFSREGFRKASMLSDIALGVITGFGVYSYLMALYYIAGES</sequence>
<dbReference type="UniPathway" id="UPA00053">
    <property type="reaction ID" value="UER00086"/>
</dbReference>
<feature type="transmembrane region" description="Helical" evidence="12">
    <location>
        <begin position="120"/>
        <end position="141"/>
    </location>
</feature>
<dbReference type="NCBIfam" id="NF003806">
    <property type="entry name" value="PRK05395.1-3"/>
    <property type="match status" value="1"/>
</dbReference>
<dbReference type="NCBIfam" id="NF003804">
    <property type="entry name" value="PRK05395.1-1"/>
    <property type="match status" value="1"/>
</dbReference>
<keyword evidence="8" id="KW-0028">Amino-acid biosynthesis</keyword>
<dbReference type="NCBIfam" id="NF003807">
    <property type="entry name" value="PRK05395.1-4"/>
    <property type="match status" value="1"/>
</dbReference>
<dbReference type="GO" id="GO:0003855">
    <property type="term" value="F:3-dehydroquinate dehydratase activity"/>
    <property type="evidence" value="ECO:0007669"/>
    <property type="project" value="UniProtKB-UniRule"/>
</dbReference>
<evidence type="ECO:0000256" key="9">
    <source>
        <dbReference type="PIRSR" id="PIRSR001399-1"/>
    </source>
</evidence>
<dbReference type="GO" id="GO:0009073">
    <property type="term" value="P:aromatic amino acid family biosynthetic process"/>
    <property type="evidence" value="ECO:0007669"/>
    <property type="project" value="UniProtKB-KW"/>
</dbReference>
<dbReference type="RefSeq" id="WP_068548736.1">
    <property type="nucleotide sequence ID" value="NZ_AP013035.1"/>
</dbReference>
<reference evidence="14" key="1">
    <citation type="journal article" date="2018" name="Science">
        <title>A primordial and reversible TCA cycle in a facultatively chemolithoautotrophic thermophile.</title>
        <authorList>
            <person name="Nunoura T."/>
            <person name="Chikaraishi Y."/>
            <person name="Izaki R."/>
            <person name="Suwa T."/>
            <person name="Sato T."/>
            <person name="Harada T."/>
            <person name="Mori K."/>
            <person name="Kato Y."/>
            <person name="Miyazaki M."/>
            <person name="Shimamura S."/>
            <person name="Yanagawa K."/>
            <person name="Shuto A."/>
            <person name="Ohkouchi N."/>
            <person name="Fujita N."/>
            <person name="Takaki Y."/>
            <person name="Atomi H."/>
            <person name="Takai K."/>
        </authorList>
    </citation>
    <scope>NUCLEOTIDE SEQUENCE [LARGE SCALE GENOMIC DNA]</scope>
    <source>
        <strain evidence="14">DSM 17441 / JCM 13301 / NBRC 103674 / ABI70S6</strain>
    </source>
</reference>
<evidence type="ECO:0000256" key="11">
    <source>
        <dbReference type="PIRSR" id="PIRSR001399-3"/>
    </source>
</evidence>
<evidence type="ECO:0000256" key="8">
    <source>
        <dbReference type="HAMAP-Rule" id="MF_00169"/>
    </source>
</evidence>
<keyword evidence="12" id="KW-0472">Membrane</keyword>
<evidence type="ECO:0000256" key="6">
    <source>
        <dbReference type="ARBA" id="ARBA00012060"/>
    </source>
</evidence>
<keyword evidence="12" id="KW-1133">Transmembrane helix</keyword>
<comment type="subunit">
    <text evidence="5 8">Homododecamer.</text>
</comment>
<feature type="binding site" evidence="8 10">
    <location>
        <position position="75"/>
    </location>
    <ligand>
        <name>substrate</name>
    </ligand>
</feature>
<comment type="pathway">
    <text evidence="3 8">Metabolic intermediate biosynthesis; chorismate biosynthesis; chorismate from D-erythrose 4-phosphate and phosphoenolpyruvate: step 3/7.</text>
</comment>
<dbReference type="Gene3D" id="3.40.50.9100">
    <property type="entry name" value="Dehydroquinase, class II"/>
    <property type="match status" value="1"/>
</dbReference>
<dbReference type="EC" id="4.2.1.10" evidence="6 8"/>
<dbReference type="EMBL" id="AP013035">
    <property type="protein sequence ID" value="BAT70957.1"/>
    <property type="molecule type" value="Genomic_DNA"/>
</dbReference>
<evidence type="ECO:0000256" key="4">
    <source>
        <dbReference type="ARBA" id="ARBA00011037"/>
    </source>
</evidence>
<comment type="similarity">
    <text evidence="4 8">Belongs to the type-II 3-dehydroquinase family.</text>
</comment>
<comment type="catalytic activity">
    <reaction evidence="1 8">
        <text>3-dehydroquinate = 3-dehydroshikimate + H2O</text>
        <dbReference type="Rhea" id="RHEA:21096"/>
        <dbReference type="ChEBI" id="CHEBI:15377"/>
        <dbReference type="ChEBI" id="CHEBI:16630"/>
        <dbReference type="ChEBI" id="CHEBI:32364"/>
        <dbReference type="EC" id="4.2.1.10"/>
    </reaction>
</comment>
<keyword evidence="12" id="KW-0812">Transmembrane</keyword>
<gene>
    <name evidence="8 13" type="primary">aroQ</name>
    <name evidence="13" type="ORF">TST_0147</name>
</gene>
<evidence type="ECO:0000313" key="14">
    <source>
        <dbReference type="Proteomes" id="UP000063234"/>
    </source>
</evidence>
<dbReference type="OrthoDB" id="9790793at2"/>
<dbReference type="CDD" id="cd00466">
    <property type="entry name" value="DHQase_II"/>
    <property type="match status" value="1"/>
</dbReference>
<feature type="site" description="Transition state stabilizer" evidence="8 11">
    <location>
        <position position="19"/>
    </location>
</feature>
<feature type="active site" description="Proton acceptor" evidence="8 9">
    <location>
        <position position="24"/>
    </location>
</feature>
<evidence type="ECO:0000256" key="3">
    <source>
        <dbReference type="ARBA" id="ARBA00004902"/>
    </source>
</evidence>
<feature type="active site" description="Proton donor" evidence="8 9">
    <location>
        <position position="101"/>
    </location>
</feature>
<dbReference type="PANTHER" id="PTHR21272:SF3">
    <property type="entry name" value="CATABOLIC 3-DEHYDROQUINASE"/>
    <property type="match status" value="1"/>
</dbReference>
<keyword evidence="8" id="KW-0057">Aromatic amino acid biosynthesis</keyword>
<dbReference type="PANTHER" id="PTHR21272">
    <property type="entry name" value="CATABOLIC 3-DEHYDROQUINASE"/>
    <property type="match status" value="1"/>
</dbReference>
<evidence type="ECO:0000256" key="12">
    <source>
        <dbReference type="SAM" id="Phobius"/>
    </source>
</evidence>
<dbReference type="STRING" id="1298851.TST_0147"/>
<dbReference type="GO" id="GO:0009423">
    <property type="term" value="P:chorismate biosynthetic process"/>
    <property type="evidence" value="ECO:0007669"/>
    <property type="project" value="UniProtKB-UniRule"/>
</dbReference>
<comment type="function">
    <text evidence="2 8">Catalyzes a trans-dehydration via an enolate intermediate.</text>
</comment>
<dbReference type="GO" id="GO:0019631">
    <property type="term" value="P:quinate catabolic process"/>
    <property type="evidence" value="ECO:0007669"/>
    <property type="project" value="TreeGrafter"/>
</dbReference>
<dbReference type="NCBIfam" id="TIGR01088">
    <property type="entry name" value="aroQ"/>
    <property type="match status" value="1"/>
</dbReference>
<feature type="binding site" evidence="8 10">
    <location>
        <position position="81"/>
    </location>
    <ligand>
        <name>substrate</name>
    </ligand>
</feature>
<evidence type="ECO:0000313" key="13">
    <source>
        <dbReference type="EMBL" id="BAT70957.1"/>
    </source>
</evidence>
<dbReference type="PROSITE" id="PS01029">
    <property type="entry name" value="DEHYDROQUINASE_II"/>
    <property type="match status" value="1"/>
</dbReference>
<feature type="binding site" evidence="8 10">
    <location>
        <begin position="102"/>
        <end position="103"/>
    </location>
    <ligand>
        <name>substrate</name>
    </ligand>
</feature>
<evidence type="ECO:0000256" key="10">
    <source>
        <dbReference type="PIRSR" id="PIRSR001399-2"/>
    </source>
</evidence>
<dbReference type="InterPro" id="IPR001874">
    <property type="entry name" value="DHquinase_II"/>
</dbReference>
<dbReference type="PIRSF" id="PIRSF001399">
    <property type="entry name" value="DHquinase_II"/>
    <property type="match status" value="1"/>
</dbReference>
<dbReference type="SUPFAM" id="SSF52304">
    <property type="entry name" value="Type II 3-dehydroquinate dehydratase"/>
    <property type="match status" value="1"/>
</dbReference>
<dbReference type="HAMAP" id="MF_00169">
    <property type="entry name" value="AroQ"/>
    <property type="match status" value="1"/>
</dbReference>
<dbReference type="InterPro" id="IPR018509">
    <property type="entry name" value="DHquinase_II_CS"/>
</dbReference>
<dbReference type="InterPro" id="IPR036441">
    <property type="entry name" value="DHquinase_II_sf"/>
</dbReference>
<accession>A0A0S3QRN6</accession>
<feature type="binding site" evidence="8 10">
    <location>
        <position position="88"/>
    </location>
    <ligand>
        <name>substrate</name>
    </ligand>
</feature>
<dbReference type="KEGG" id="ttk:TST_0147"/>
<keyword evidence="14" id="KW-1185">Reference proteome</keyword>
<dbReference type="GO" id="GO:0008652">
    <property type="term" value="P:amino acid biosynthetic process"/>
    <property type="evidence" value="ECO:0007669"/>
    <property type="project" value="UniProtKB-KW"/>
</dbReference>
<keyword evidence="7 8" id="KW-0456">Lyase</keyword>
<organism evidence="13 14">
    <name type="scientific">Thermosulfidibacter takaii (strain DSM 17441 / JCM 13301 / NBRC 103674 / ABI70S6)</name>
    <dbReference type="NCBI Taxonomy" id="1298851"/>
    <lineage>
        <taxon>Bacteria</taxon>
        <taxon>Pseudomonadati</taxon>
        <taxon>Thermosulfidibacterota</taxon>
        <taxon>Thermosulfidibacteria</taxon>
        <taxon>Thermosulfidibacterales</taxon>
        <taxon>Thermosulfidibacteraceae</taxon>
    </lineage>
</organism>
<name>A0A0S3QRN6_THET7</name>
<dbReference type="AlphaFoldDB" id="A0A0S3QRN6"/>
<dbReference type="PATRIC" id="fig|1298851.3.peg.150"/>
<protein>
    <recommendedName>
        <fullName evidence="6 8">3-dehydroquinate dehydratase</fullName>
        <shortName evidence="8">3-dehydroquinase</shortName>
        <ecNumber evidence="6 8">4.2.1.10</ecNumber>
    </recommendedName>
    <alternativeName>
        <fullName evidence="8">Type II DHQase</fullName>
    </alternativeName>
</protein>
<evidence type="ECO:0000256" key="1">
    <source>
        <dbReference type="ARBA" id="ARBA00001864"/>
    </source>
</evidence>
<dbReference type="Pfam" id="PF01220">
    <property type="entry name" value="DHquinase_II"/>
    <property type="match status" value="1"/>
</dbReference>
<proteinExistence type="inferred from homology"/>
<dbReference type="Proteomes" id="UP000063234">
    <property type="component" value="Chromosome"/>
</dbReference>
<evidence type="ECO:0000256" key="5">
    <source>
        <dbReference type="ARBA" id="ARBA00011193"/>
    </source>
</evidence>
<evidence type="ECO:0000256" key="7">
    <source>
        <dbReference type="ARBA" id="ARBA00023239"/>
    </source>
</evidence>